<evidence type="ECO:0000256" key="1">
    <source>
        <dbReference type="ARBA" id="ARBA00004613"/>
    </source>
</evidence>
<dbReference type="InterPro" id="IPR018511">
    <property type="entry name" value="Hemolysin-typ_Ca-bd_CS"/>
</dbReference>
<dbReference type="InterPro" id="IPR050557">
    <property type="entry name" value="RTX_toxin/Mannuronan_C5-epim"/>
</dbReference>
<comment type="subcellular location">
    <subcellularLocation>
        <location evidence="1">Secreted</location>
    </subcellularLocation>
</comment>
<keyword evidence="2" id="KW-0964">Secreted</keyword>
<evidence type="ECO:0000259" key="4">
    <source>
        <dbReference type="Pfam" id="PF06594"/>
    </source>
</evidence>
<evidence type="ECO:0000313" key="5">
    <source>
        <dbReference type="EMBL" id="MSN97200.1"/>
    </source>
</evidence>
<feature type="region of interest" description="Disordered" evidence="3">
    <location>
        <begin position="1"/>
        <end position="21"/>
    </location>
</feature>
<dbReference type="PANTHER" id="PTHR38340">
    <property type="entry name" value="S-LAYER PROTEIN"/>
    <property type="match status" value="1"/>
</dbReference>
<feature type="domain" description="Haemolysin-type calcium binding-related" evidence="4">
    <location>
        <begin position="93"/>
        <end position="126"/>
    </location>
</feature>
<comment type="caution">
    <text evidence="5">The sequence shown here is derived from an EMBL/GenBank/DDBJ whole genome shotgun (WGS) entry which is preliminary data.</text>
</comment>
<reference evidence="5 6" key="1">
    <citation type="submission" date="2019-09" db="EMBL/GenBank/DDBJ databases">
        <authorList>
            <person name="Silva M."/>
            <person name="Pereira G."/>
            <person name="Lopes-Da-Costa L."/>
            <person name="Silva E."/>
        </authorList>
    </citation>
    <scope>NUCLEOTIDE SEQUENCE [LARGE SCALE GENOMIC DNA]</scope>
    <source>
        <strain evidence="5 6">FMV-PI01</strain>
    </source>
</reference>
<dbReference type="GO" id="GO:0005576">
    <property type="term" value="C:extracellular region"/>
    <property type="evidence" value="ECO:0007669"/>
    <property type="project" value="UniProtKB-SubCell"/>
</dbReference>
<keyword evidence="6" id="KW-1185">Reference proteome</keyword>
<dbReference type="AlphaFoldDB" id="A0A6L5WIY5"/>
<name>A0A6L5WIY5_9BACT</name>
<reference evidence="5 6" key="2">
    <citation type="submission" date="2020-03" db="EMBL/GenBank/DDBJ databases">
        <title>Campylobacter portucalensis sp. nov., a new species of Campylobacter isolated from the reproductive tract of bulls.</title>
        <authorList>
            <person name="Silva M.F."/>
            <person name="Pereira G."/>
            <person name="Carneiro C."/>
            <person name="Hemphill A."/>
            <person name="Mateus L."/>
            <person name="Lopes-Da-Costa L."/>
            <person name="Silva E."/>
        </authorList>
    </citation>
    <scope>NUCLEOTIDE SEQUENCE [LARGE SCALE GENOMIC DNA]</scope>
    <source>
        <strain evidence="5 6">FMV-PI01</strain>
    </source>
</reference>
<dbReference type="EMBL" id="VWSJ01000069">
    <property type="protein sequence ID" value="MSN97200.1"/>
    <property type="molecule type" value="Genomic_DNA"/>
</dbReference>
<proteinExistence type="predicted"/>
<dbReference type="PROSITE" id="PS00330">
    <property type="entry name" value="HEMOLYSIN_CALCIUM"/>
    <property type="match status" value="3"/>
</dbReference>
<evidence type="ECO:0000313" key="6">
    <source>
        <dbReference type="Proteomes" id="UP000476338"/>
    </source>
</evidence>
<feature type="non-terminal residue" evidence="5">
    <location>
        <position position="1"/>
    </location>
</feature>
<evidence type="ECO:0000256" key="2">
    <source>
        <dbReference type="ARBA" id="ARBA00022525"/>
    </source>
</evidence>
<dbReference type="Pfam" id="PF06594">
    <property type="entry name" value="HCBP_related"/>
    <property type="match status" value="1"/>
</dbReference>
<accession>A0A6L5WIY5</accession>
<protein>
    <recommendedName>
        <fullName evidence="4">Haemolysin-type calcium binding-related domain-containing protein</fullName>
    </recommendedName>
</protein>
<sequence>NGNDTIDSGNENDYIDAGDGDDDIYGGDGDDTLIGGKGNDTLQGGMGSDTYVFGRDFGKDVILNFNPNNETDTIKFIDSISQDELNFKSIDGNLVISFKDKNIKDTITISNFFKDKNYMITDIEFDKGYMSLYQI</sequence>
<gene>
    <name evidence="5" type="ORF">F1B92_08520</name>
</gene>
<dbReference type="Proteomes" id="UP000476338">
    <property type="component" value="Unassembled WGS sequence"/>
</dbReference>
<dbReference type="PRINTS" id="PR00313">
    <property type="entry name" value="CABNDNGRPT"/>
</dbReference>
<evidence type="ECO:0000256" key="3">
    <source>
        <dbReference type="SAM" id="MobiDB-lite"/>
    </source>
</evidence>
<dbReference type="InterPro" id="IPR010566">
    <property type="entry name" value="Haemolys_ca-bd"/>
</dbReference>
<dbReference type="GO" id="GO:0005509">
    <property type="term" value="F:calcium ion binding"/>
    <property type="evidence" value="ECO:0007669"/>
    <property type="project" value="InterPro"/>
</dbReference>
<dbReference type="InterPro" id="IPR001343">
    <property type="entry name" value="Hemolysn_Ca-bd"/>
</dbReference>
<dbReference type="PANTHER" id="PTHR38340:SF1">
    <property type="entry name" value="S-LAYER PROTEIN"/>
    <property type="match status" value="1"/>
</dbReference>
<dbReference type="InterPro" id="IPR011049">
    <property type="entry name" value="Serralysin-like_metalloprot_C"/>
</dbReference>
<feature type="compositionally biased region" description="Polar residues" evidence="3">
    <location>
        <begin position="1"/>
        <end position="11"/>
    </location>
</feature>
<dbReference type="Gene3D" id="2.150.10.10">
    <property type="entry name" value="Serralysin-like metalloprotease, C-terminal"/>
    <property type="match status" value="1"/>
</dbReference>
<dbReference type="RefSeq" id="WP_326833141.1">
    <property type="nucleotide sequence ID" value="NZ_VWSJ01000069.1"/>
</dbReference>
<dbReference type="Pfam" id="PF00353">
    <property type="entry name" value="HemolysinCabind"/>
    <property type="match status" value="1"/>
</dbReference>
<organism evidence="5 6">
    <name type="scientific">Campylobacter portucalensis</name>
    <dbReference type="NCBI Taxonomy" id="2608384"/>
    <lineage>
        <taxon>Bacteria</taxon>
        <taxon>Pseudomonadati</taxon>
        <taxon>Campylobacterota</taxon>
        <taxon>Epsilonproteobacteria</taxon>
        <taxon>Campylobacterales</taxon>
        <taxon>Campylobacteraceae</taxon>
        <taxon>Campylobacter</taxon>
    </lineage>
</organism>
<dbReference type="SUPFAM" id="SSF51120">
    <property type="entry name" value="beta-Roll"/>
    <property type="match status" value="1"/>
</dbReference>